<name>A0A154P7D7_DUFNO</name>
<dbReference type="EMBL" id="KQ434829">
    <property type="protein sequence ID" value="KZC07782.1"/>
    <property type="molecule type" value="Genomic_DNA"/>
</dbReference>
<protein>
    <submittedName>
        <fullName evidence="3">Zinc finger HIT domain-containing protein 2</fullName>
    </submittedName>
</protein>
<dbReference type="InterPro" id="IPR007529">
    <property type="entry name" value="Znf_HIT"/>
</dbReference>
<dbReference type="OrthoDB" id="10005492at2759"/>
<proteinExistence type="predicted"/>
<keyword evidence="1" id="KW-0862">Zinc</keyword>
<dbReference type="CDD" id="cd23024">
    <property type="entry name" value="zf-HIT_ZNHIT2-3"/>
    <property type="match status" value="1"/>
</dbReference>
<feature type="domain" description="HIT-type" evidence="2">
    <location>
        <begin position="15"/>
        <end position="48"/>
    </location>
</feature>
<dbReference type="AlphaFoldDB" id="A0A154P7D7"/>
<sequence>MDNPGSSTTNTNNLCKLCNEKPRAYTCPRCGTGYCNVDCYKSEAHLECSESFYKQCILDELKSQEGDPVSKNKMLEILKRVHETDLNNVDLENYGISDEEEDGELEEQLDSDDEEDIPDLDKRMQDVNLDDADDVWSALTDAERQEFEALIKNGQIETLLPQWVPWWTYHTKKKLVQDMDEKDSRQEKEYPSLIDVPIFNELQKASSNVHFNLVNVIYAYAYMANYYNGDYLNCSVEATVVFIDLCDNMKLNKVYSGTESAITSVVQNIISVCITIVCIVTVCNSSEAANSIIQGPEESNKYFYVAVALSELIQALSVTSGIGTEMVRGLRSPPNVGQKRALDDRSILYLVGANIDMNLQDLNEKQNG</sequence>
<dbReference type="Gene3D" id="3.30.60.190">
    <property type="match status" value="1"/>
</dbReference>
<dbReference type="SUPFAM" id="SSF144232">
    <property type="entry name" value="HIT/MYND zinc finger-like"/>
    <property type="match status" value="1"/>
</dbReference>
<accession>A0A154P7D7</accession>
<dbReference type="Pfam" id="PF04438">
    <property type="entry name" value="zf-HIT"/>
    <property type="match status" value="1"/>
</dbReference>
<dbReference type="PROSITE" id="PS51083">
    <property type="entry name" value="ZF_HIT"/>
    <property type="match status" value="1"/>
</dbReference>
<evidence type="ECO:0000256" key="1">
    <source>
        <dbReference type="PROSITE-ProRule" id="PRU00453"/>
    </source>
</evidence>
<organism evidence="3 4">
    <name type="scientific">Dufourea novaeangliae</name>
    <name type="common">Sweat bee</name>
    <dbReference type="NCBI Taxonomy" id="178035"/>
    <lineage>
        <taxon>Eukaryota</taxon>
        <taxon>Metazoa</taxon>
        <taxon>Ecdysozoa</taxon>
        <taxon>Arthropoda</taxon>
        <taxon>Hexapoda</taxon>
        <taxon>Insecta</taxon>
        <taxon>Pterygota</taxon>
        <taxon>Neoptera</taxon>
        <taxon>Endopterygota</taxon>
        <taxon>Hymenoptera</taxon>
        <taxon>Apocrita</taxon>
        <taxon>Aculeata</taxon>
        <taxon>Apoidea</taxon>
        <taxon>Anthophila</taxon>
        <taxon>Halictidae</taxon>
        <taxon>Rophitinae</taxon>
        <taxon>Dufourea</taxon>
    </lineage>
</organism>
<dbReference type="PANTHER" id="PTHR15555:SF0">
    <property type="entry name" value="ZINC FINGER HIT DOMAIN-CONTAINING PROTEIN 2"/>
    <property type="match status" value="1"/>
</dbReference>
<keyword evidence="4" id="KW-1185">Reference proteome</keyword>
<dbReference type="GO" id="GO:0008270">
    <property type="term" value="F:zinc ion binding"/>
    <property type="evidence" value="ECO:0007669"/>
    <property type="project" value="UniProtKB-UniRule"/>
</dbReference>
<dbReference type="STRING" id="178035.A0A154P7D7"/>
<keyword evidence="1" id="KW-0479">Metal-binding</keyword>
<evidence type="ECO:0000313" key="3">
    <source>
        <dbReference type="EMBL" id="KZC07782.1"/>
    </source>
</evidence>
<dbReference type="InterPro" id="IPR039646">
    <property type="entry name" value="ZNHIT2"/>
</dbReference>
<evidence type="ECO:0000313" key="4">
    <source>
        <dbReference type="Proteomes" id="UP000076502"/>
    </source>
</evidence>
<keyword evidence="1" id="KW-0863">Zinc-finger</keyword>
<evidence type="ECO:0000259" key="2">
    <source>
        <dbReference type="PROSITE" id="PS51083"/>
    </source>
</evidence>
<dbReference type="Proteomes" id="UP000076502">
    <property type="component" value="Unassembled WGS sequence"/>
</dbReference>
<reference evidence="3 4" key="1">
    <citation type="submission" date="2015-07" db="EMBL/GenBank/DDBJ databases">
        <title>The genome of Dufourea novaeangliae.</title>
        <authorList>
            <person name="Pan H."/>
            <person name="Kapheim K."/>
        </authorList>
    </citation>
    <scope>NUCLEOTIDE SEQUENCE [LARGE SCALE GENOMIC DNA]</scope>
    <source>
        <strain evidence="3">0120121106</strain>
        <tissue evidence="3">Whole body</tissue>
    </source>
</reference>
<dbReference type="PANTHER" id="PTHR15555">
    <property type="entry name" value="ZINC FINGER HIT DOMAIN CONTAINING PROTEIN 2 PROTEIN FON -RELATED"/>
    <property type="match status" value="1"/>
</dbReference>
<gene>
    <name evidence="3" type="ORF">WN55_08104</name>
</gene>